<feature type="compositionally biased region" description="Acidic residues" evidence="1">
    <location>
        <begin position="115"/>
        <end position="128"/>
    </location>
</feature>
<evidence type="ECO:0000313" key="3">
    <source>
        <dbReference type="Proteomes" id="UP000653099"/>
    </source>
</evidence>
<evidence type="ECO:0000256" key="1">
    <source>
        <dbReference type="SAM" id="MobiDB-lite"/>
    </source>
</evidence>
<comment type="caution">
    <text evidence="2">The sequence shown here is derived from an EMBL/GenBank/DDBJ whole genome shotgun (WGS) entry which is preliminary data.</text>
</comment>
<protein>
    <submittedName>
        <fullName evidence="2">Uncharacterized protein</fullName>
    </submittedName>
</protein>
<gene>
    <name evidence="2" type="ORF">GCM10008995_26970</name>
</gene>
<feature type="region of interest" description="Disordered" evidence="1">
    <location>
        <begin position="95"/>
        <end position="128"/>
    </location>
</feature>
<dbReference type="InterPro" id="IPR043835">
    <property type="entry name" value="DUF5811"/>
</dbReference>
<accession>A0A830EDP5</accession>
<dbReference type="Proteomes" id="UP000653099">
    <property type="component" value="Unassembled WGS sequence"/>
</dbReference>
<keyword evidence="3" id="KW-1185">Reference proteome</keyword>
<reference evidence="2" key="2">
    <citation type="submission" date="2020-09" db="EMBL/GenBank/DDBJ databases">
        <authorList>
            <person name="Sun Q."/>
            <person name="Ohkuma M."/>
        </authorList>
    </citation>
    <scope>NUCLEOTIDE SEQUENCE</scope>
    <source>
        <strain evidence="2">JCM 14359</strain>
    </source>
</reference>
<evidence type="ECO:0000313" key="2">
    <source>
        <dbReference type="EMBL" id="GGJ15757.1"/>
    </source>
</evidence>
<dbReference type="EMBL" id="BMOC01000023">
    <property type="protein sequence ID" value="GGJ15757.1"/>
    <property type="molecule type" value="Genomic_DNA"/>
</dbReference>
<name>A0A830EDP5_9EURY</name>
<dbReference type="AlphaFoldDB" id="A0A830EDP5"/>
<proteinExistence type="predicted"/>
<reference evidence="2" key="1">
    <citation type="journal article" date="2014" name="Int. J. Syst. Evol. Microbiol.">
        <title>Complete genome sequence of Corynebacterium casei LMG S-19264T (=DSM 44701T), isolated from a smear-ripened cheese.</title>
        <authorList>
            <consortium name="US DOE Joint Genome Institute (JGI-PGF)"/>
            <person name="Walter F."/>
            <person name="Albersmeier A."/>
            <person name="Kalinowski J."/>
            <person name="Ruckert C."/>
        </authorList>
    </citation>
    <scope>NUCLEOTIDE SEQUENCE</scope>
    <source>
        <strain evidence="2">JCM 14359</strain>
    </source>
</reference>
<organism evidence="2 3">
    <name type="scientific">Halobellus salinus</name>
    <dbReference type="NCBI Taxonomy" id="931585"/>
    <lineage>
        <taxon>Archaea</taxon>
        <taxon>Methanobacteriati</taxon>
        <taxon>Methanobacteriota</taxon>
        <taxon>Stenosarchaea group</taxon>
        <taxon>Halobacteria</taxon>
        <taxon>Halobacteriales</taxon>
        <taxon>Haloferacaceae</taxon>
        <taxon>Halobellus</taxon>
    </lineage>
</organism>
<sequence length="157" mass="16269">MPAASPVYHADARDTADGFIWAVLVSTLSYFMNGNNPYAGAPGVVDAGRPDEVDLSAAQVRELRTAVAGIVSRTQTYLPEGYAVGSELSYGTNGPQATVAVRPPAGRPVSAGFTPDEEDLESGLTDEDRDEVARGLAASAALQVMNTVGDGLTPTAR</sequence>
<dbReference type="Pfam" id="PF19128">
    <property type="entry name" value="DUF5811"/>
    <property type="match status" value="1"/>
</dbReference>